<evidence type="ECO:0000313" key="1">
    <source>
        <dbReference type="EMBL" id="EHK19982.1"/>
    </source>
</evidence>
<evidence type="ECO:0000313" key="2">
    <source>
        <dbReference type="Proteomes" id="UP000007115"/>
    </source>
</evidence>
<keyword evidence="2" id="KW-1185">Reference proteome</keyword>
<dbReference type="GeneID" id="25794763"/>
<name>G9MZC5_HYPVG</name>
<proteinExistence type="predicted"/>
<dbReference type="Proteomes" id="UP000007115">
    <property type="component" value="Unassembled WGS sequence"/>
</dbReference>
<dbReference type="RefSeq" id="XP_013954181.1">
    <property type="nucleotide sequence ID" value="XM_014098706.1"/>
</dbReference>
<dbReference type="OMA" id="CPVGDLY"/>
<protein>
    <submittedName>
        <fullName evidence="1">Uncharacterized protein</fullName>
    </submittedName>
</protein>
<dbReference type="OrthoDB" id="3766406at2759"/>
<accession>G9MZC5</accession>
<organism evidence="1 2">
    <name type="scientific">Hypocrea virens (strain Gv29-8 / FGSC 10586)</name>
    <name type="common">Gliocladium virens</name>
    <name type="synonym">Trichoderma virens</name>
    <dbReference type="NCBI Taxonomy" id="413071"/>
    <lineage>
        <taxon>Eukaryota</taxon>
        <taxon>Fungi</taxon>
        <taxon>Dikarya</taxon>
        <taxon>Ascomycota</taxon>
        <taxon>Pezizomycotina</taxon>
        <taxon>Sordariomycetes</taxon>
        <taxon>Hypocreomycetidae</taxon>
        <taxon>Hypocreales</taxon>
        <taxon>Hypocreaceae</taxon>
        <taxon>Trichoderma</taxon>
    </lineage>
</organism>
<dbReference type="VEuPathDB" id="FungiDB:TRIVIDRAFT_48257"/>
<gene>
    <name evidence="1" type="ORF">TRIVIDRAFT_48257</name>
</gene>
<dbReference type="EMBL" id="ABDF02000081">
    <property type="protein sequence ID" value="EHK19982.1"/>
    <property type="molecule type" value="Genomic_DNA"/>
</dbReference>
<dbReference type="STRING" id="413071.G9MZC5"/>
<sequence>MAPRATLRKTIEKKGGKKAASNNAKAALLKMPVELILEFSDAMPTVDKIVFAQTCRPIFNSVGLIPFSKDEEEFREEKFEYLARRSRETLNQWVCEQCLCQHDVDLADTPSRPALNCPVGDLYRSKHNLSLRLISGECYRLGRRHVQLALKYTRLYNETSSVQQQYLRSLMAAHSYSLSYLHKGIKVSQMVKITPRVVDGRFLLKCIFEYRQKAQPIHKEPLFGEFVCQHQSCLGEGEAYYPFSQFNTAVEKALDNKQHEFRSHCHYCCTDFTVKASTHGIRVTVWHDLGTESSALDPVWKASVYSPELYSSDEGLVNNAPGRVRELYDSEE</sequence>
<dbReference type="AlphaFoldDB" id="G9MZC5"/>
<dbReference type="InParanoid" id="G9MZC5"/>
<dbReference type="HOGENOM" id="CLU_058270_0_0_1"/>
<reference evidence="1 2" key="1">
    <citation type="journal article" date="2011" name="Genome Biol.">
        <title>Comparative genome sequence analysis underscores mycoparasitism as the ancestral life style of Trichoderma.</title>
        <authorList>
            <person name="Kubicek C.P."/>
            <person name="Herrera-Estrella A."/>
            <person name="Seidl-Seiboth V."/>
            <person name="Martinez D.A."/>
            <person name="Druzhinina I.S."/>
            <person name="Thon M."/>
            <person name="Zeilinger S."/>
            <person name="Casas-Flores S."/>
            <person name="Horwitz B.A."/>
            <person name="Mukherjee P.K."/>
            <person name="Mukherjee M."/>
            <person name="Kredics L."/>
            <person name="Alcaraz L.D."/>
            <person name="Aerts A."/>
            <person name="Antal Z."/>
            <person name="Atanasova L."/>
            <person name="Cervantes-Badillo M.G."/>
            <person name="Challacombe J."/>
            <person name="Chertkov O."/>
            <person name="McCluskey K."/>
            <person name="Coulpier F."/>
            <person name="Deshpande N."/>
            <person name="von Doehren H."/>
            <person name="Ebbole D.J."/>
            <person name="Esquivel-Naranjo E.U."/>
            <person name="Fekete E."/>
            <person name="Flipphi M."/>
            <person name="Glaser F."/>
            <person name="Gomez-Rodriguez E.Y."/>
            <person name="Gruber S."/>
            <person name="Han C."/>
            <person name="Henrissat B."/>
            <person name="Hermosa R."/>
            <person name="Hernandez-Onate M."/>
            <person name="Karaffa L."/>
            <person name="Kosti I."/>
            <person name="Le Crom S."/>
            <person name="Lindquist E."/>
            <person name="Lucas S."/>
            <person name="Luebeck M."/>
            <person name="Luebeck P.S."/>
            <person name="Margeot A."/>
            <person name="Metz B."/>
            <person name="Misra M."/>
            <person name="Nevalainen H."/>
            <person name="Omann M."/>
            <person name="Packer N."/>
            <person name="Perrone G."/>
            <person name="Uresti-Rivera E.E."/>
            <person name="Salamov A."/>
            <person name="Schmoll M."/>
            <person name="Seiboth B."/>
            <person name="Shapiro H."/>
            <person name="Sukno S."/>
            <person name="Tamayo-Ramos J.A."/>
            <person name="Tisch D."/>
            <person name="Wiest A."/>
            <person name="Wilkinson H.H."/>
            <person name="Zhang M."/>
            <person name="Coutinho P.M."/>
            <person name="Kenerley C.M."/>
            <person name="Monte E."/>
            <person name="Baker S.E."/>
            <person name="Grigoriev I.V."/>
        </authorList>
    </citation>
    <scope>NUCLEOTIDE SEQUENCE [LARGE SCALE GENOMIC DNA]</scope>
    <source>
        <strain evidence="2">Gv29-8 / FGSC 10586</strain>
    </source>
</reference>
<comment type="caution">
    <text evidence="1">The sequence shown here is derived from an EMBL/GenBank/DDBJ whole genome shotgun (WGS) entry which is preliminary data.</text>
</comment>
<dbReference type="eggNOG" id="ENOG502R122">
    <property type="taxonomic scope" value="Eukaryota"/>
</dbReference>